<name>A0A1X7HPL2_9PROT</name>
<sequence>MLLEICVYHCLPGRLPALLNRFRTATLGLFEKHGFKPVGFFTTKIGASAQDLTYLLSWDSLEERDRCWGAFHTDPDWIAARTASEQDGWIVANASNQILAPTDFSPLR</sequence>
<reference evidence="2 3" key="1">
    <citation type="submission" date="2017-04" db="EMBL/GenBank/DDBJ databases">
        <authorList>
            <person name="Afonso C.L."/>
            <person name="Miller P.J."/>
            <person name="Scott M.A."/>
            <person name="Spackman E."/>
            <person name="Goraichik I."/>
            <person name="Dimitrov K.M."/>
            <person name="Suarez D.L."/>
            <person name="Swayne D.E."/>
        </authorList>
    </citation>
    <scope>NUCLEOTIDE SEQUENCE [LARGE SCALE GENOMIC DNA]</scope>
    <source>
        <strain evidence="2 3">A2P</strain>
    </source>
</reference>
<evidence type="ECO:0000313" key="2">
    <source>
        <dbReference type="EMBL" id="SMF90031.1"/>
    </source>
</evidence>
<dbReference type="SUPFAM" id="SSF54909">
    <property type="entry name" value="Dimeric alpha+beta barrel"/>
    <property type="match status" value="1"/>
</dbReference>
<dbReference type="AlphaFoldDB" id="A0A1X7HPL2"/>
<accession>A0A1X7HPL2</accession>
<dbReference type="Pfam" id="PF07978">
    <property type="entry name" value="NIPSNAP"/>
    <property type="match status" value="1"/>
</dbReference>
<dbReference type="EMBL" id="FXAK01000009">
    <property type="protein sequence ID" value="SMF90031.1"/>
    <property type="molecule type" value="Genomic_DNA"/>
</dbReference>
<dbReference type="OrthoDB" id="9812037at2"/>
<dbReference type="RefSeq" id="WP_085091704.1">
    <property type="nucleotide sequence ID" value="NZ_FXAK01000009.1"/>
</dbReference>
<evidence type="ECO:0000313" key="3">
    <source>
        <dbReference type="Proteomes" id="UP000192936"/>
    </source>
</evidence>
<gene>
    <name evidence="2" type="ORF">SAMN02982917_6941</name>
</gene>
<feature type="domain" description="NIPSNAP" evidence="1">
    <location>
        <begin position="4"/>
        <end position="106"/>
    </location>
</feature>
<evidence type="ECO:0000259" key="1">
    <source>
        <dbReference type="Pfam" id="PF07978"/>
    </source>
</evidence>
<proteinExistence type="predicted"/>
<dbReference type="STRING" id="286727.SAMN02982917_6941"/>
<dbReference type="InterPro" id="IPR012577">
    <property type="entry name" value="NIPSNAP"/>
</dbReference>
<dbReference type="InterPro" id="IPR011008">
    <property type="entry name" value="Dimeric_a/b-barrel"/>
</dbReference>
<protein>
    <submittedName>
        <fullName evidence="2">NIPSNAP protein</fullName>
    </submittedName>
</protein>
<dbReference type="Gene3D" id="3.30.70.100">
    <property type="match status" value="1"/>
</dbReference>
<organism evidence="2 3">
    <name type="scientific">Azospirillum oryzae</name>
    <dbReference type="NCBI Taxonomy" id="286727"/>
    <lineage>
        <taxon>Bacteria</taxon>
        <taxon>Pseudomonadati</taxon>
        <taxon>Pseudomonadota</taxon>
        <taxon>Alphaproteobacteria</taxon>
        <taxon>Rhodospirillales</taxon>
        <taxon>Azospirillaceae</taxon>
        <taxon>Azospirillum</taxon>
    </lineage>
</organism>
<dbReference type="Proteomes" id="UP000192936">
    <property type="component" value="Unassembled WGS sequence"/>
</dbReference>